<organism evidence="2 3">
    <name type="scientific">Telluria aromaticivorans</name>
    <dbReference type="NCBI Taxonomy" id="2725995"/>
    <lineage>
        <taxon>Bacteria</taxon>
        <taxon>Pseudomonadati</taxon>
        <taxon>Pseudomonadota</taxon>
        <taxon>Betaproteobacteria</taxon>
        <taxon>Burkholderiales</taxon>
        <taxon>Oxalobacteraceae</taxon>
        <taxon>Telluria group</taxon>
        <taxon>Telluria</taxon>
    </lineage>
</organism>
<accession>A0A7Y2K260</accession>
<comment type="caution">
    <text evidence="2">The sequence shown here is derived from an EMBL/GenBank/DDBJ whole genome shotgun (WGS) entry which is preliminary data.</text>
</comment>
<dbReference type="Proteomes" id="UP000533905">
    <property type="component" value="Unassembled WGS sequence"/>
</dbReference>
<dbReference type="NCBIfam" id="TIGR02595">
    <property type="entry name" value="PEP_CTERM"/>
    <property type="match status" value="1"/>
</dbReference>
<feature type="domain" description="Ice-binding protein C-terminal" evidence="1">
    <location>
        <begin position="178"/>
        <end position="201"/>
    </location>
</feature>
<dbReference type="Pfam" id="PF07589">
    <property type="entry name" value="PEP-CTERM"/>
    <property type="match status" value="1"/>
</dbReference>
<evidence type="ECO:0000313" key="3">
    <source>
        <dbReference type="Proteomes" id="UP000533905"/>
    </source>
</evidence>
<sequence>MVALNPATGNYEGVYDETEFAGISFKAGDLISGTFRYDTAVTPDQEEADPEYRTAYYVRSPADFMNYRFERTGYSFAAGAGLDPSGTAHVRDVAPGTQGRSDELHLAMFNSDDQFERSMFLEFGDHSGSMFNDTSMPAALDLGQLDRLSMSGAFRGLNDDRWMGFGAQITLLEQVSSDVPEPGSLLLLAAGATGLLASRRRKRTALIR</sequence>
<evidence type="ECO:0000313" key="2">
    <source>
        <dbReference type="EMBL" id="NNG24783.1"/>
    </source>
</evidence>
<keyword evidence="3" id="KW-1185">Reference proteome</keyword>
<proteinExistence type="predicted"/>
<dbReference type="InterPro" id="IPR013424">
    <property type="entry name" value="Ice-binding_C"/>
</dbReference>
<dbReference type="EMBL" id="JABAIV010000006">
    <property type="protein sequence ID" value="NNG24783.1"/>
    <property type="molecule type" value="Genomic_DNA"/>
</dbReference>
<reference evidence="2 3" key="1">
    <citation type="submission" date="2020-04" db="EMBL/GenBank/DDBJ databases">
        <title>Massilia sp. nov., a cold adapted bacteria isolated from Arctic soil.</title>
        <authorList>
            <person name="Son J."/>
            <person name="Ka J.-O."/>
        </authorList>
    </citation>
    <scope>NUCLEOTIDE SEQUENCE [LARGE SCALE GENOMIC DNA]</scope>
    <source>
        <strain evidence="2 3">ML15P13</strain>
    </source>
</reference>
<dbReference type="AlphaFoldDB" id="A0A7Y2K260"/>
<gene>
    <name evidence="2" type="ORF">HGB41_17495</name>
</gene>
<name>A0A7Y2K260_9BURK</name>
<evidence type="ECO:0000259" key="1">
    <source>
        <dbReference type="Pfam" id="PF07589"/>
    </source>
</evidence>
<protein>
    <submittedName>
        <fullName evidence="2">PEP-CTERM sorting domain-containing protein</fullName>
    </submittedName>
</protein>